<dbReference type="Proteomes" id="UP000712600">
    <property type="component" value="Unassembled WGS sequence"/>
</dbReference>
<dbReference type="EMBL" id="QGKX02000088">
    <property type="protein sequence ID" value="KAF3588268.1"/>
    <property type="molecule type" value="Genomic_DNA"/>
</dbReference>
<dbReference type="AlphaFoldDB" id="A0A8S9S6H4"/>
<evidence type="ECO:0000313" key="2">
    <source>
        <dbReference type="Proteomes" id="UP000712600"/>
    </source>
</evidence>
<sequence>MPIIKVISLWPLTCAPRLKEGTEKASLAAISSFSFCSYLAINLCSLCSGVNSGHVPSSWEIRLQVKQNLWSSSYLRVTLTTSLLA</sequence>
<accession>A0A8S9S6H4</accession>
<proteinExistence type="predicted"/>
<gene>
    <name evidence="1" type="ORF">F2Q69_00027842</name>
</gene>
<protein>
    <submittedName>
        <fullName evidence="1">Uncharacterized protein</fullName>
    </submittedName>
</protein>
<reference evidence="1" key="1">
    <citation type="submission" date="2019-12" db="EMBL/GenBank/DDBJ databases">
        <title>Genome sequencing and annotation of Brassica cretica.</title>
        <authorList>
            <person name="Studholme D.J."/>
            <person name="Sarris P."/>
        </authorList>
    </citation>
    <scope>NUCLEOTIDE SEQUENCE</scope>
    <source>
        <strain evidence="1">PFS-109/04</strain>
        <tissue evidence="1">Leaf</tissue>
    </source>
</reference>
<name>A0A8S9S6H4_BRACR</name>
<organism evidence="1 2">
    <name type="scientific">Brassica cretica</name>
    <name type="common">Mustard</name>
    <dbReference type="NCBI Taxonomy" id="69181"/>
    <lineage>
        <taxon>Eukaryota</taxon>
        <taxon>Viridiplantae</taxon>
        <taxon>Streptophyta</taxon>
        <taxon>Embryophyta</taxon>
        <taxon>Tracheophyta</taxon>
        <taxon>Spermatophyta</taxon>
        <taxon>Magnoliopsida</taxon>
        <taxon>eudicotyledons</taxon>
        <taxon>Gunneridae</taxon>
        <taxon>Pentapetalae</taxon>
        <taxon>rosids</taxon>
        <taxon>malvids</taxon>
        <taxon>Brassicales</taxon>
        <taxon>Brassicaceae</taxon>
        <taxon>Brassiceae</taxon>
        <taxon>Brassica</taxon>
    </lineage>
</organism>
<evidence type="ECO:0000313" key="1">
    <source>
        <dbReference type="EMBL" id="KAF3588268.1"/>
    </source>
</evidence>
<comment type="caution">
    <text evidence="1">The sequence shown here is derived from an EMBL/GenBank/DDBJ whole genome shotgun (WGS) entry which is preliminary data.</text>
</comment>